<protein>
    <recommendedName>
        <fullName evidence="2">NADH:ubiquinone oxidoreductase intermediate-associated protein 30 domain-containing protein</fullName>
    </recommendedName>
</protein>
<dbReference type="Proteomes" id="UP000002945">
    <property type="component" value="Unassembled WGS sequence"/>
</dbReference>
<keyword evidence="4" id="KW-1185">Reference proteome</keyword>
<reference evidence="3 4" key="1">
    <citation type="journal article" date="2011" name="J. Bacteriol.">
        <title>Genome sequence of the algicidal bacterium Kordia algicida OT-1.</title>
        <authorList>
            <person name="Lee H.S."/>
            <person name="Kang S.G."/>
            <person name="Kwon K.K."/>
            <person name="Lee J.H."/>
            <person name="Kim S.J."/>
        </authorList>
    </citation>
    <scope>NUCLEOTIDE SEQUENCE [LARGE SCALE GENOMIC DNA]</scope>
    <source>
        <strain evidence="3 4">OT-1</strain>
    </source>
</reference>
<dbReference type="HOGENOM" id="CLU_059028_5_0_10"/>
<organism evidence="3 4">
    <name type="scientific">Kordia algicida OT-1</name>
    <dbReference type="NCBI Taxonomy" id="391587"/>
    <lineage>
        <taxon>Bacteria</taxon>
        <taxon>Pseudomonadati</taxon>
        <taxon>Bacteroidota</taxon>
        <taxon>Flavobacteriia</taxon>
        <taxon>Flavobacteriales</taxon>
        <taxon>Flavobacteriaceae</taxon>
        <taxon>Kordia</taxon>
    </lineage>
</organism>
<evidence type="ECO:0000313" key="4">
    <source>
        <dbReference type="Proteomes" id="UP000002945"/>
    </source>
</evidence>
<evidence type="ECO:0000313" key="3">
    <source>
        <dbReference type="EMBL" id="EDP95475.1"/>
    </source>
</evidence>
<dbReference type="PANTHER" id="PTHR13194:SF19">
    <property type="entry name" value="NAD(P)-BINDING ROSSMANN-FOLD SUPERFAMILY PROTEIN"/>
    <property type="match status" value="1"/>
</dbReference>
<dbReference type="PANTHER" id="PTHR13194">
    <property type="entry name" value="COMPLEX I INTERMEDIATE-ASSOCIATED PROTEIN 30"/>
    <property type="match status" value="1"/>
</dbReference>
<dbReference type="SUPFAM" id="SSF49785">
    <property type="entry name" value="Galactose-binding domain-like"/>
    <property type="match status" value="1"/>
</dbReference>
<dbReference type="EMBL" id="ABIB01000008">
    <property type="protein sequence ID" value="EDP95475.1"/>
    <property type="molecule type" value="Genomic_DNA"/>
</dbReference>
<sequence>MIFLLLSQFLIAQNEEIDFGKYKDGKQWQITNDGVMGGLSEGDYRFSDNGVVFSGNISLENNGGFSSYRSQFSKRDLSAFKKVIIRYRSKKYIMGFTLEMDRRWFVPYYKVDLPVTDWKWETIEIPFSGFARYNIGRKRPGKISKNELKKILRVGFISNEKKAGEFKIEIDYIKFE</sequence>
<gene>
    <name evidence="3" type="ORF">KAOT1_11146</name>
</gene>
<proteinExistence type="inferred from homology"/>
<dbReference type="Pfam" id="PF08547">
    <property type="entry name" value="CIA30"/>
    <property type="match status" value="1"/>
</dbReference>
<comment type="similarity">
    <text evidence="1">Belongs to the CIA30 family.</text>
</comment>
<evidence type="ECO:0000259" key="2">
    <source>
        <dbReference type="Pfam" id="PF08547"/>
    </source>
</evidence>
<dbReference type="InterPro" id="IPR013857">
    <property type="entry name" value="NADH-UbQ_OxRdtase-assoc_prot30"/>
</dbReference>
<dbReference type="AlphaFoldDB" id="A9E377"/>
<dbReference type="STRING" id="391587.KAOT1_11146"/>
<comment type="caution">
    <text evidence="3">The sequence shown here is derived from an EMBL/GenBank/DDBJ whole genome shotgun (WGS) entry which is preliminary data.</text>
</comment>
<evidence type="ECO:0000256" key="1">
    <source>
        <dbReference type="ARBA" id="ARBA00007884"/>
    </source>
</evidence>
<name>A9E377_9FLAO</name>
<dbReference type="InterPro" id="IPR039131">
    <property type="entry name" value="NDUFAF1"/>
</dbReference>
<feature type="domain" description="NADH:ubiquinone oxidoreductase intermediate-associated protein 30" evidence="2">
    <location>
        <begin position="17"/>
        <end position="170"/>
    </location>
</feature>
<dbReference type="InterPro" id="IPR008979">
    <property type="entry name" value="Galactose-bd-like_sf"/>
</dbReference>
<dbReference type="eggNOG" id="COG0702">
    <property type="taxonomic scope" value="Bacteria"/>
</dbReference>
<accession>A9E377</accession>